<organism evidence="2 3">
    <name type="scientific">Dyella acidiphila</name>
    <dbReference type="NCBI Taxonomy" id="2775866"/>
    <lineage>
        <taxon>Bacteria</taxon>
        <taxon>Pseudomonadati</taxon>
        <taxon>Pseudomonadota</taxon>
        <taxon>Gammaproteobacteria</taxon>
        <taxon>Lysobacterales</taxon>
        <taxon>Rhodanobacteraceae</taxon>
        <taxon>Dyella</taxon>
    </lineage>
</organism>
<reference evidence="2 3" key="1">
    <citation type="submission" date="2020-09" db="EMBL/GenBank/DDBJ databases">
        <title>Dyella sp. 7MK23 isolated from forest soil.</title>
        <authorList>
            <person name="Fu J."/>
        </authorList>
    </citation>
    <scope>NUCLEOTIDE SEQUENCE [LARGE SCALE GENOMIC DNA]</scope>
    <source>
        <strain evidence="2 3">7MK23</strain>
    </source>
</reference>
<dbReference type="EMBL" id="JACZZA010000003">
    <property type="protein sequence ID" value="MBE1160276.1"/>
    <property type="molecule type" value="Genomic_DNA"/>
</dbReference>
<proteinExistence type="predicted"/>
<feature type="domain" description="DSBA-like thioredoxin" evidence="1">
    <location>
        <begin position="22"/>
        <end position="224"/>
    </location>
</feature>
<dbReference type="PANTHER" id="PTHR13887">
    <property type="entry name" value="GLUTATHIONE S-TRANSFERASE KAPPA"/>
    <property type="match status" value="1"/>
</dbReference>
<keyword evidence="3" id="KW-1185">Reference proteome</keyword>
<evidence type="ECO:0000259" key="1">
    <source>
        <dbReference type="Pfam" id="PF01323"/>
    </source>
</evidence>
<dbReference type="InterPro" id="IPR001853">
    <property type="entry name" value="DSBA-like_thioredoxin_dom"/>
</dbReference>
<dbReference type="CDD" id="cd03024">
    <property type="entry name" value="DsbA_FrnE"/>
    <property type="match status" value="1"/>
</dbReference>
<dbReference type="Proteomes" id="UP000651010">
    <property type="component" value="Unassembled WGS sequence"/>
</dbReference>
<sequence>MAAPPSSGLRHRRAAVTKHLKIDFVSDVVCPWCAVGLKSLEQALKNLDGTVSAELHFQPFELNPQMVPEGEDITEHLAHKYGSTPEQITKNQAGIRERGAALGFTFNMDKRSRIYNTFDAHRLLHWAGEQGRQQALKEALLQAYFSHGENVSSHEVLARVAGEAGLDAAQARQLLDSDRFAEEVREQERFYQSQGIRAVPSVIINEKYLIQGGQPPEAFEEILQKVAAEG</sequence>
<gene>
    <name evidence="2" type="ORF">IGX34_07740</name>
</gene>
<dbReference type="Gene3D" id="3.40.30.10">
    <property type="entry name" value="Glutaredoxin"/>
    <property type="match status" value="1"/>
</dbReference>
<name>A0ABR9G8D0_9GAMM</name>
<evidence type="ECO:0000313" key="3">
    <source>
        <dbReference type="Proteomes" id="UP000651010"/>
    </source>
</evidence>
<dbReference type="InterPro" id="IPR036249">
    <property type="entry name" value="Thioredoxin-like_sf"/>
</dbReference>
<dbReference type="SUPFAM" id="SSF52833">
    <property type="entry name" value="Thioredoxin-like"/>
    <property type="match status" value="1"/>
</dbReference>
<protein>
    <submittedName>
        <fullName evidence="2">DsbA family oxidoreductase</fullName>
    </submittedName>
</protein>
<comment type="caution">
    <text evidence="2">The sequence shown here is derived from an EMBL/GenBank/DDBJ whole genome shotgun (WGS) entry which is preliminary data.</text>
</comment>
<evidence type="ECO:0000313" key="2">
    <source>
        <dbReference type="EMBL" id="MBE1160276.1"/>
    </source>
</evidence>
<accession>A0ABR9G8D0</accession>
<dbReference type="Pfam" id="PF01323">
    <property type="entry name" value="DSBA"/>
    <property type="match status" value="1"/>
</dbReference>
<dbReference type="PANTHER" id="PTHR13887:SF41">
    <property type="entry name" value="THIOREDOXIN SUPERFAMILY PROTEIN"/>
    <property type="match status" value="1"/>
</dbReference>